<gene>
    <name evidence="8 11" type="primary">aroA</name>
    <name evidence="11" type="ORF">QF206_00350</name>
</gene>
<dbReference type="FunFam" id="3.65.10.10:FF:000011">
    <property type="entry name" value="3-phosphoshikimate 1-carboxyvinyltransferase"/>
    <property type="match status" value="1"/>
</dbReference>
<dbReference type="GO" id="GO:0005737">
    <property type="term" value="C:cytoplasm"/>
    <property type="evidence" value="ECO:0007669"/>
    <property type="project" value="UniProtKB-SubCell"/>
</dbReference>
<feature type="binding site" evidence="8">
    <location>
        <position position="195"/>
    </location>
    <ligand>
        <name>3-phosphoshikimate</name>
        <dbReference type="ChEBI" id="CHEBI:145989"/>
    </ligand>
</feature>
<feature type="binding site" evidence="8">
    <location>
        <position position="376"/>
    </location>
    <ligand>
        <name>phosphoenolpyruvate</name>
        <dbReference type="ChEBI" id="CHEBI:58702"/>
    </ligand>
</feature>
<feature type="active site" description="Proton acceptor" evidence="8">
    <location>
        <position position="345"/>
    </location>
</feature>
<evidence type="ECO:0000256" key="4">
    <source>
        <dbReference type="ARBA" id="ARBA00022605"/>
    </source>
</evidence>
<proteinExistence type="inferred from homology"/>
<evidence type="ECO:0000256" key="7">
    <source>
        <dbReference type="ARBA" id="ARBA00044633"/>
    </source>
</evidence>
<dbReference type="PROSITE" id="PS00885">
    <property type="entry name" value="EPSP_SYNTHASE_2"/>
    <property type="match status" value="1"/>
</dbReference>
<dbReference type="Proteomes" id="UP001321506">
    <property type="component" value="Unassembled WGS sequence"/>
</dbReference>
<dbReference type="Gene3D" id="3.65.10.10">
    <property type="entry name" value="Enolpyruvate transferase domain"/>
    <property type="match status" value="2"/>
</dbReference>
<feature type="binding site" evidence="8">
    <location>
        <position position="417"/>
    </location>
    <ligand>
        <name>phosphoenolpyruvate</name>
        <dbReference type="ChEBI" id="CHEBI:58702"/>
    </ligand>
</feature>
<protein>
    <recommendedName>
        <fullName evidence="8">3-phosphoshikimate 1-carboxyvinyltransferase</fullName>
        <ecNumber evidence="8">2.5.1.19</ecNumber>
    </recommendedName>
    <alternativeName>
        <fullName evidence="8">5-enolpyruvylshikimate-3-phosphate synthase</fullName>
        <shortName evidence="8">EPSP synthase</shortName>
        <shortName evidence="8">EPSPS</shortName>
    </alternativeName>
</protein>
<dbReference type="GO" id="GO:0009423">
    <property type="term" value="P:chorismate biosynthetic process"/>
    <property type="evidence" value="ECO:0007669"/>
    <property type="project" value="UniProtKB-UniRule"/>
</dbReference>
<evidence type="ECO:0000256" key="1">
    <source>
        <dbReference type="ARBA" id="ARBA00004811"/>
    </source>
</evidence>
<dbReference type="InterPro" id="IPR013792">
    <property type="entry name" value="RNA3'P_cycl/enolpyr_Trfase_a/b"/>
</dbReference>
<feature type="binding site" evidence="8">
    <location>
        <position position="197"/>
    </location>
    <ligand>
        <name>phosphoenolpyruvate</name>
        <dbReference type="ChEBI" id="CHEBI:58702"/>
    </ligand>
</feature>
<dbReference type="InterPro" id="IPR036968">
    <property type="entry name" value="Enolpyruvate_Tfrase_sf"/>
</dbReference>
<comment type="caution">
    <text evidence="11">The sequence shown here is derived from an EMBL/GenBank/DDBJ whole genome shotgun (WGS) entry which is preliminary data.</text>
</comment>
<dbReference type="EMBL" id="JASATX010000001">
    <property type="protein sequence ID" value="MDI2097418.1"/>
    <property type="molecule type" value="Genomic_DNA"/>
</dbReference>
<evidence type="ECO:0000313" key="12">
    <source>
        <dbReference type="Proteomes" id="UP001321506"/>
    </source>
</evidence>
<dbReference type="GO" id="GO:0008652">
    <property type="term" value="P:amino acid biosynthetic process"/>
    <property type="evidence" value="ECO:0007669"/>
    <property type="project" value="UniProtKB-KW"/>
</dbReference>
<dbReference type="CDD" id="cd01556">
    <property type="entry name" value="EPSP_synthase"/>
    <property type="match status" value="1"/>
</dbReference>
<dbReference type="RefSeq" id="WP_281487215.1">
    <property type="nucleotide sequence ID" value="NZ_JASATX010000001.1"/>
</dbReference>
<accession>A0AAW6T5I6</accession>
<feature type="binding site" evidence="8">
    <location>
        <position position="442"/>
    </location>
    <ligand>
        <name>phosphoenolpyruvate</name>
        <dbReference type="ChEBI" id="CHEBI:58702"/>
    </ligand>
</feature>
<evidence type="ECO:0000256" key="5">
    <source>
        <dbReference type="ARBA" id="ARBA00022679"/>
    </source>
</evidence>
<dbReference type="InterPro" id="IPR023193">
    <property type="entry name" value="EPSP_synthase_CS"/>
</dbReference>
<comment type="subcellular location">
    <subcellularLocation>
        <location evidence="8">Cytoplasm</location>
    </subcellularLocation>
</comment>
<dbReference type="InterPro" id="IPR006264">
    <property type="entry name" value="EPSP_synthase"/>
</dbReference>
<feature type="binding site" evidence="8">
    <location>
        <position position="46"/>
    </location>
    <ligand>
        <name>3-phosphoshikimate</name>
        <dbReference type="ChEBI" id="CHEBI:145989"/>
    </ligand>
</feature>
<feature type="binding site" evidence="8">
    <location>
        <position position="197"/>
    </location>
    <ligand>
        <name>3-phosphoshikimate</name>
        <dbReference type="ChEBI" id="CHEBI:145989"/>
    </ligand>
</feature>
<evidence type="ECO:0000313" key="11">
    <source>
        <dbReference type="EMBL" id="MDI2097418.1"/>
    </source>
</evidence>
<feature type="binding site" evidence="8">
    <location>
        <position position="121"/>
    </location>
    <ligand>
        <name>phosphoenolpyruvate</name>
        <dbReference type="ChEBI" id="CHEBI:58702"/>
    </ligand>
</feature>
<evidence type="ECO:0000256" key="6">
    <source>
        <dbReference type="ARBA" id="ARBA00023141"/>
    </source>
</evidence>
<evidence type="ECO:0000256" key="3">
    <source>
        <dbReference type="ARBA" id="ARBA00022490"/>
    </source>
</evidence>
<feature type="binding site" evidence="8">
    <location>
        <position position="372"/>
    </location>
    <ligand>
        <name>3-phosphoshikimate</name>
        <dbReference type="ChEBI" id="CHEBI:145989"/>
    </ligand>
</feature>
<feature type="binding site" evidence="8">
    <location>
        <position position="46"/>
    </location>
    <ligand>
        <name>phosphoenolpyruvate</name>
        <dbReference type="ChEBI" id="CHEBI:58702"/>
    </ligand>
</feature>
<sequence length="470" mass="49199">MLISKYSQPDFDPYGDNQRNAGEPGPWQAPVATAPLAARLQLPGSKSLTNRELVLAALADGPSTLRRPLRSRDSELMIEALRALGVSIEAVPGDGAYGPDRRITPPEELLGGTSIECGLAGTVMRFMPPMAALALGPVAFDGDEYARKRPMRATIESLRSLGVDVNDDGRGSLPFSLYGTGRVTGGELEIDASESSQFVSALLMVAPRFEEGLLLRHTGDRLPSMPHIEMTVECLRARGVTVESPEPGVWKVARQPIRARDLTIEPDLSNAAPFLAAALVAGGTVTIDDWPATTTQVGAHLEELLPRFGASVTRHGDALTVDGGDGVRGGAQLPGVELDLSEGGELAPALVALAALAAGPSRITGIGHLRGHETDRLAALAAEINGLGGAVTELEDGLELQPRKLHGGPWKAYADHRMATSGSIIGLAVEGVAIDDIATTSKTLPEFPELWRGMLSHDGAGSDAAAIGSV</sequence>
<evidence type="ECO:0000256" key="2">
    <source>
        <dbReference type="ARBA" id="ARBA00009948"/>
    </source>
</evidence>
<dbReference type="NCBIfam" id="TIGR01356">
    <property type="entry name" value="aroA"/>
    <property type="match status" value="1"/>
</dbReference>
<dbReference type="GO" id="GO:0009073">
    <property type="term" value="P:aromatic amino acid family biosynthetic process"/>
    <property type="evidence" value="ECO:0007669"/>
    <property type="project" value="UniProtKB-KW"/>
</dbReference>
<keyword evidence="12" id="KW-1185">Reference proteome</keyword>
<feature type="binding site" evidence="8">
    <location>
        <position position="345"/>
    </location>
    <ligand>
        <name>3-phosphoshikimate</name>
        <dbReference type="ChEBI" id="CHEBI:145989"/>
    </ligand>
</feature>
<feature type="binding site" evidence="8">
    <location>
        <position position="196"/>
    </location>
    <ligand>
        <name>3-phosphoshikimate</name>
        <dbReference type="ChEBI" id="CHEBI:145989"/>
    </ligand>
</feature>
<feature type="binding site" evidence="8">
    <location>
        <position position="47"/>
    </location>
    <ligand>
        <name>3-phosphoshikimate</name>
        <dbReference type="ChEBI" id="CHEBI:145989"/>
    </ligand>
</feature>
<keyword evidence="5 8" id="KW-0808">Transferase</keyword>
<dbReference type="GO" id="GO:0003866">
    <property type="term" value="F:3-phosphoshikimate 1-carboxyvinyltransferase activity"/>
    <property type="evidence" value="ECO:0007669"/>
    <property type="project" value="UniProtKB-UniRule"/>
</dbReference>
<keyword evidence="3 8" id="KW-0963">Cytoplasm</keyword>
<comment type="similarity">
    <text evidence="2 8">Belongs to the EPSP synthase family.</text>
</comment>
<feature type="region of interest" description="Disordered" evidence="9">
    <location>
        <begin position="1"/>
        <end position="29"/>
    </location>
</feature>
<dbReference type="EC" id="2.5.1.19" evidence="8"/>
<evidence type="ECO:0000256" key="8">
    <source>
        <dbReference type="HAMAP-Rule" id="MF_00210"/>
    </source>
</evidence>
<comment type="caution">
    <text evidence="8">Lacks conserved residue(s) required for the propagation of feature annotation.</text>
</comment>
<comment type="subunit">
    <text evidence="8">Monomer.</text>
</comment>
<organism evidence="11 12">
    <name type="scientific">Ruicaihuangia caeni</name>
    <dbReference type="NCBI Taxonomy" id="3042517"/>
    <lineage>
        <taxon>Bacteria</taxon>
        <taxon>Bacillati</taxon>
        <taxon>Actinomycetota</taxon>
        <taxon>Actinomycetes</taxon>
        <taxon>Micrococcales</taxon>
        <taxon>Microbacteriaceae</taxon>
        <taxon>Ruicaihuangia</taxon>
    </lineage>
</organism>
<name>A0AAW6T5I6_9MICO</name>
<comment type="function">
    <text evidence="8">Catalyzes the transfer of the enolpyruvyl moiety of phosphoenolpyruvate (PEP) to the 5-hydroxyl of shikimate-3-phosphate (S3P) to produce enolpyruvyl shikimate-3-phosphate and inorganic phosphate.</text>
</comment>
<feature type="binding site" evidence="8">
    <location>
        <position position="51"/>
    </location>
    <ligand>
        <name>3-phosphoshikimate</name>
        <dbReference type="ChEBI" id="CHEBI:145989"/>
    </ligand>
</feature>
<comment type="pathway">
    <text evidence="1 8">Metabolic intermediate biosynthesis; chorismate biosynthesis; chorismate from D-erythrose 4-phosphate and phosphoenolpyruvate: step 6/7.</text>
</comment>
<dbReference type="PIRSF" id="PIRSF000505">
    <property type="entry name" value="EPSPS"/>
    <property type="match status" value="1"/>
</dbReference>
<evidence type="ECO:0000259" key="10">
    <source>
        <dbReference type="Pfam" id="PF00275"/>
    </source>
</evidence>
<feature type="domain" description="Enolpyruvate transferase" evidence="10">
    <location>
        <begin position="33"/>
        <end position="449"/>
    </location>
</feature>
<dbReference type="HAMAP" id="MF_00210">
    <property type="entry name" value="EPSP_synth"/>
    <property type="match status" value="1"/>
</dbReference>
<keyword evidence="4 8" id="KW-0028">Amino-acid biosynthesis</keyword>
<keyword evidence="6 8" id="KW-0057">Aromatic amino acid biosynthesis</keyword>
<reference evidence="11 12" key="1">
    <citation type="submission" date="2023-04" db="EMBL/GenBank/DDBJ databases">
        <title>Klugiella caeni sp. nov. isolated from the sludge of biochemical tank.</title>
        <authorList>
            <person name="Geng K."/>
        </authorList>
    </citation>
    <scope>NUCLEOTIDE SEQUENCE [LARGE SCALE GENOMIC DNA]</scope>
    <source>
        <strain evidence="11 12">YN-L-19</strain>
    </source>
</reference>
<evidence type="ECO:0000256" key="9">
    <source>
        <dbReference type="SAM" id="MobiDB-lite"/>
    </source>
</evidence>
<feature type="binding site" evidence="8">
    <location>
        <position position="224"/>
    </location>
    <ligand>
        <name>3-phosphoshikimate</name>
        <dbReference type="ChEBI" id="CHEBI:145989"/>
    </ligand>
</feature>
<dbReference type="AlphaFoldDB" id="A0AAW6T5I6"/>
<dbReference type="Pfam" id="PF00275">
    <property type="entry name" value="EPSP_synthase"/>
    <property type="match status" value="1"/>
</dbReference>
<dbReference type="SUPFAM" id="SSF55205">
    <property type="entry name" value="EPT/RTPC-like"/>
    <property type="match status" value="1"/>
</dbReference>
<comment type="catalytic activity">
    <reaction evidence="7">
        <text>3-phosphoshikimate + phosphoenolpyruvate = 5-O-(1-carboxyvinyl)-3-phosphoshikimate + phosphate</text>
        <dbReference type="Rhea" id="RHEA:21256"/>
        <dbReference type="ChEBI" id="CHEBI:43474"/>
        <dbReference type="ChEBI" id="CHEBI:57701"/>
        <dbReference type="ChEBI" id="CHEBI:58702"/>
        <dbReference type="ChEBI" id="CHEBI:145989"/>
        <dbReference type="EC" id="2.5.1.19"/>
    </reaction>
    <physiologicalReaction direction="left-to-right" evidence="7">
        <dbReference type="Rhea" id="RHEA:21257"/>
    </physiologicalReaction>
</comment>
<dbReference type="InterPro" id="IPR001986">
    <property type="entry name" value="Enolpyruvate_Tfrase_dom"/>
</dbReference>
<dbReference type="PANTHER" id="PTHR21090">
    <property type="entry name" value="AROM/DEHYDROQUINATE SYNTHASE"/>
    <property type="match status" value="1"/>
</dbReference>
<dbReference type="FunFam" id="3.65.10.10:FF:000010">
    <property type="entry name" value="3-phosphoshikimate 1-carboxyvinyltransferase"/>
    <property type="match status" value="1"/>
</dbReference>
<feature type="binding site" evidence="8">
    <location>
        <position position="149"/>
    </location>
    <ligand>
        <name>phosphoenolpyruvate</name>
        <dbReference type="ChEBI" id="CHEBI:58702"/>
    </ligand>
</feature>
<dbReference type="PANTHER" id="PTHR21090:SF5">
    <property type="entry name" value="PENTAFUNCTIONAL AROM POLYPEPTIDE"/>
    <property type="match status" value="1"/>
</dbReference>